<dbReference type="SUPFAM" id="SSF55031">
    <property type="entry name" value="Bacterial exopeptidase dimerisation domain"/>
    <property type="match status" value="1"/>
</dbReference>
<keyword evidence="2 5" id="KW-0378">Hydrolase</keyword>
<dbReference type="PANTHER" id="PTHR11014:SF63">
    <property type="entry name" value="METALLOPEPTIDASE, PUTATIVE (AFU_ORTHOLOGUE AFUA_6G09600)-RELATED"/>
    <property type="match status" value="1"/>
</dbReference>
<organism evidence="5 6">
    <name type="scientific">Erysipelothrix inopinata</name>
    <dbReference type="NCBI Taxonomy" id="225084"/>
    <lineage>
        <taxon>Bacteria</taxon>
        <taxon>Bacillati</taxon>
        <taxon>Bacillota</taxon>
        <taxon>Erysipelotrichia</taxon>
        <taxon>Erysipelotrichales</taxon>
        <taxon>Erysipelotrichaceae</taxon>
        <taxon>Erysipelothrix</taxon>
    </lineage>
</organism>
<comment type="cofactor">
    <cofactor evidence="3">
        <name>Mn(2+)</name>
        <dbReference type="ChEBI" id="CHEBI:29035"/>
    </cofactor>
    <text evidence="3">The Mn(2+) ion enhances activity.</text>
</comment>
<sequence>MNYYETVRNLAVTHLPEMKRHRRYLHENPELAHEEFLTQQRVIEVLTELNIPYTILAETGVVGIIQGSHPGKTVLLRGDMDALPIQEEVDIPFRSQIDGKMHACGHDGHTAGLLGVAMILNAMKDEIHGNVKLMFQPAEETDGGAQTMIEEGIMDNPKVDAAFGLHLGGHLEHGKIEIKYGPMFGAPDEFEIRIQGRGGHAASPEQTIDPIMIATQIIQSAQTLLTRQKDPMKPAVISFTSIHAGEGLNVIPDTCYLGGTIRTLYPDTRQFLADKLQEIVNTLCELNGASASFEFMPSYPPLINDDATTRFAHQQLINYFGENQVSEKEFASLGAEDFAYVALAVPSCYYNVGIFEDGHDEPVHHHPKFAWNDDILETTSASLAILALDYLSLHKI</sequence>
<dbReference type="RefSeq" id="WP_187533283.1">
    <property type="nucleotide sequence ID" value="NZ_CBCSHU010000011.1"/>
</dbReference>
<feature type="binding site" evidence="3">
    <location>
        <position position="166"/>
    </location>
    <ligand>
        <name>Mn(2+)</name>
        <dbReference type="ChEBI" id="CHEBI:29035"/>
        <label>2</label>
    </ligand>
</feature>
<dbReference type="InterPro" id="IPR002933">
    <property type="entry name" value="Peptidase_M20"/>
</dbReference>
<dbReference type="InterPro" id="IPR017439">
    <property type="entry name" value="Amidohydrolase"/>
</dbReference>
<dbReference type="AlphaFoldDB" id="A0A7G9RX26"/>
<dbReference type="KEGG" id="eio:H9L01_07190"/>
<evidence type="ECO:0000256" key="3">
    <source>
        <dbReference type="PIRSR" id="PIRSR005962-1"/>
    </source>
</evidence>
<keyword evidence="3" id="KW-0464">Manganese</keyword>
<dbReference type="Pfam" id="PF01546">
    <property type="entry name" value="Peptidase_M20"/>
    <property type="match status" value="1"/>
</dbReference>
<evidence type="ECO:0000256" key="1">
    <source>
        <dbReference type="ARBA" id="ARBA00006153"/>
    </source>
</evidence>
<comment type="similarity">
    <text evidence="1">Belongs to the peptidase M20 family.</text>
</comment>
<dbReference type="InterPro" id="IPR036264">
    <property type="entry name" value="Bact_exopeptidase_dim_dom"/>
</dbReference>
<proteinExistence type="inferred from homology"/>
<dbReference type="CDD" id="cd03886">
    <property type="entry name" value="M20_Acy1"/>
    <property type="match status" value="1"/>
</dbReference>
<feature type="domain" description="Peptidase M20 dimerisation" evidence="4">
    <location>
        <begin position="190"/>
        <end position="284"/>
    </location>
</feature>
<feature type="binding site" evidence="3">
    <location>
        <position position="140"/>
    </location>
    <ligand>
        <name>Mn(2+)</name>
        <dbReference type="ChEBI" id="CHEBI:29035"/>
        <label>2</label>
    </ligand>
</feature>
<dbReference type="InterPro" id="IPR011650">
    <property type="entry name" value="Peptidase_M20_dimer"/>
</dbReference>
<dbReference type="Gene3D" id="3.30.70.360">
    <property type="match status" value="1"/>
</dbReference>
<evidence type="ECO:0000259" key="4">
    <source>
        <dbReference type="Pfam" id="PF07687"/>
    </source>
</evidence>
<dbReference type="EMBL" id="CP060715">
    <property type="protein sequence ID" value="QNN60151.1"/>
    <property type="molecule type" value="Genomic_DNA"/>
</dbReference>
<feature type="binding site" evidence="3">
    <location>
        <position position="106"/>
    </location>
    <ligand>
        <name>Mn(2+)</name>
        <dbReference type="ChEBI" id="CHEBI:29035"/>
        <label>2</label>
    </ligand>
</feature>
<feature type="binding site" evidence="3">
    <location>
        <position position="365"/>
    </location>
    <ligand>
        <name>Mn(2+)</name>
        <dbReference type="ChEBI" id="CHEBI:29035"/>
        <label>2</label>
    </ligand>
</feature>
<dbReference type="SUPFAM" id="SSF53187">
    <property type="entry name" value="Zn-dependent exopeptidases"/>
    <property type="match status" value="1"/>
</dbReference>
<dbReference type="Proteomes" id="UP000515928">
    <property type="component" value="Chromosome"/>
</dbReference>
<dbReference type="GO" id="GO:0046872">
    <property type="term" value="F:metal ion binding"/>
    <property type="evidence" value="ECO:0007669"/>
    <property type="project" value="UniProtKB-KW"/>
</dbReference>
<keyword evidence="6" id="KW-1185">Reference proteome</keyword>
<reference evidence="5 6" key="1">
    <citation type="submission" date="2020-08" db="EMBL/GenBank/DDBJ databases">
        <title>Genome sequence of Erysipelothrix inopinata DSM 15511T.</title>
        <authorList>
            <person name="Hyun D.-W."/>
            <person name="Bae J.-W."/>
        </authorList>
    </citation>
    <scope>NUCLEOTIDE SEQUENCE [LARGE SCALE GENOMIC DNA]</scope>
    <source>
        <strain evidence="5 6">DSM 15511</strain>
    </source>
</reference>
<dbReference type="Gene3D" id="3.40.630.10">
    <property type="entry name" value="Zn peptidases"/>
    <property type="match status" value="1"/>
</dbReference>
<keyword evidence="3" id="KW-0479">Metal-binding</keyword>
<dbReference type="NCBIfam" id="TIGR01891">
    <property type="entry name" value="amidohydrolases"/>
    <property type="match status" value="1"/>
</dbReference>
<accession>A0A7G9RX26</accession>
<dbReference type="GO" id="GO:0016787">
    <property type="term" value="F:hydrolase activity"/>
    <property type="evidence" value="ECO:0007669"/>
    <property type="project" value="UniProtKB-KW"/>
</dbReference>
<dbReference type="FunFam" id="3.30.70.360:FF:000014">
    <property type="entry name" value="N-acyl-L-amino acid amidohydrolase"/>
    <property type="match status" value="1"/>
</dbReference>
<dbReference type="Pfam" id="PF07687">
    <property type="entry name" value="M20_dimer"/>
    <property type="match status" value="1"/>
</dbReference>
<evidence type="ECO:0000256" key="2">
    <source>
        <dbReference type="ARBA" id="ARBA00022801"/>
    </source>
</evidence>
<protein>
    <submittedName>
        <fullName evidence="5">Amidohydrolase</fullName>
    </submittedName>
</protein>
<evidence type="ECO:0000313" key="5">
    <source>
        <dbReference type="EMBL" id="QNN60151.1"/>
    </source>
</evidence>
<gene>
    <name evidence="5" type="ORF">H9L01_07190</name>
</gene>
<feature type="binding site" evidence="3">
    <location>
        <position position="104"/>
    </location>
    <ligand>
        <name>Mn(2+)</name>
        <dbReference type="ChEBI" id="CHEBI:29035"/>
        <label>2</label>
    </ligand>
</feature>
<evidence type="ECO:0000313" key="6">
    <source>
        <dbReference type="Proteomes" id="UP000515928"/>
    </source>
</evidence>
<dbReference type="PANTHER" id="PTHR11014">
    <property type="entry name" value="PEPTIDASE M20 FAMILY MEMBER"/>
    <property type="match status" value="1"/>
</dbReference>
<name>A0A7G9RX26_9FIRM</name>
<dbReference type="PIRSF" id="PIRSF005962">
    <property type="entry name" value="Pept_M20D_amidohydro"/>
    <property type="match status" value="1"/>
</dbReference>